<dbReference type="Pfam" id="PF05542">
    <property type="entry name" value="DUF760"/>
    <property type="match status" value="2"/>
</dbReference>
<reference evidence="1" key="1">
    <citation type="submission" date="2022-12" db="EMBL/GenBank/DDBJ databases">
        <title>Draft genome assemblies for two species of Escallonia (Escalloniales).</title>
        <authorList>
            <person name="Chanderbali A."/>
            <person name="Dervinis C."/>
            <person name="Anghel I."/>
            <person name="Soltis D."/>
            <person name="Soltis P."/>
            <person name="Zapata F."/>
        </authorList>
    </citation>
    <scope>NUCLEOTIDE SEQUENCE</scope>
    <source>
        <strain evidence="1">UCBG64.0493</strain>
        <tissue evidence="1">Leaf</tissue>
    </source>
</reference>
<dbReference type="PANTHER" id="PTHR33598:SF10">
    <property type="entry name" value="SEED MATURATION-LIKE PROTEIN"/>
    <property type="match status" value="1"/>
</dbReference>
<comment type="caution">
    <text evidence="1">The sequence shown here is derived from an EMBL/GenBank/DDBJ whole genome shotgun (WGS) entry which is preliminary data.</text>
</comment>
<name>A0AA88V8V2_9ASTE</name>
<dbReference type="AlphaFoldDB" id="A0AA88V8V2"/>
<proteinExistence type="predicted"/>
<gene>
    <name evidence="1" type="ORF">RJ639_021438</name>
</gene>
<sequence length="341" mass="37949">MAAAAAATGRAFLISRSGDSYLKPPPAYSNHLLIRPLIPAIAATKRRTSAVVSCLISGVDGGGVSDDFVSTRKSGFDREFSVIANMLRRIEPLDNSVISKGVSDSAKDSMKQTISTMLGLLPSDQYTLWNVEYRLSLMRNFDISPNASKRLNFPEEDEASEAKHEGGEVGKVGIDGCAKDDERMNTQGLGDLSPETLDYIQQLETELSTVKHELQAQQQETVQMEHIRESNNDLLKYLRSLDSDMVMELSRPSSLEVDEVIHQLVQDILQGFFKEDTSSDIIWDSAIRGQENYEKINDEFCDTIGTSRDYLAKLLFWCMLLGHHLRGLENRVHLSCAVGLL</sequence>
<dbReference type="Proteomes" id="UP001188597">
    <property type="component" value="Unassembled WGS sequence"/>
</dbReference>
<dbReference type="EMBL" id="JAVXUP010002616">
    <property type="protein sequence ID" value="KAK3002313.1"/>
    <property type="molecule type" value="Genomic_DNA"/>
</dbReference>
<protein>
    <submittedName>
        <fullName evidence="1">Uncharacterized protein</fullName>
    </submittedName>
</protein>
<organism evidence="1 2">
    <name type="scientific">Escallonia herrerae</name>
    <dbReference type="NCBI Taxonomy" id="1293975"/>
    <lineage>
        <taxon>Eukaryota</taxon>
        <taxon>Viridiplantae</taxon>
        <taxon>Streptophyta</taxon>
        <taxon>Embryophyta</taxon>
        <taxon>Tracheophyta</taxon>
        <taxon>Spermatophyta</taxon>
        <taxon>Magnoliopsida</taxon>
        <taxon>eudicotyledons</taxon>
        <taxon>Gunneridae</taxon>
        <taxon>Pentapetalae</taxon>
        <taxon>asterids</taxon>
        <taxon>campanulids</taxon>
        <taxon>Escalloniales</taxon>
        <taxon>Escalloniaceae</taxon>
        <taxon>Escallonia</taxon>
    </lineage>
</organism>
<evidence type="ECO:0000313" key="1">
    <source>
        <dbReference type="EMBL" id="KAK3002313.1"/>
    </source>
</evidence>
<evidence type="ECO:0000313" key="2">
    <source>
        <dbReference type="Proteomes" id="UP001188597"/>
    </source>
</evidence>
<dbReference type="PANTHER" id="PTHR33598">
    <property type="entry name" value="OS02G0833400 PROTEIN"/>
    <property type="match status" value="1"/>
</dbReference>
<keyword evidence="2" id="KW-1185">Reference proteome</keyword>
<dbReference type="InterPro" id="IPR008479">
    <property type="entry name" value="DUF760"/>
</dbReference>
<accession>A0AA88V8V2</accession>